<dbReference type="Proteomes" id="UP000237105">
    <property type="component" value="Unassembled WGS sequence"/>
</dbReference>
<comment type="caution">
    <text evidence="2">The sequence shown here is derived from an EMBL/GenBank/DDBJ whole genome shotgun (WGS) entry which is preliminary data.</text>
</comment>
<evidence type="ECO:0000256" key="1">
    <source>
        <dbReference type="SAM" id="MobiDB-lite"/>
    </source>
</evidence>
<evidence type="ECO:0000313" key="2">
    <source>
        <dbReference type="EMBL" id="PON56845.1"/>
    </source>
</evidence>
<proteinExistence type="predicted"/>
<evidence type="ECO:0000313" key="3">
    <source>
        <dbReference type="Proteomes" id="UP000237105"/>
    </source>
</evidence>
<reference evidence="3" key="1">
    <citation type="submission" date="2016-06" db="EMBL/GenBank/DDBJ databases">
        <title>Parallel loss of symbiosis genes in relatives of nitrogen-fixing non-legume Parasponia.</title>
        <authorList>
            <person name="Van Velzen R."/>
            <person name="Holmer R."/>
            <person name="Bu F."/>
            <person name="Rutten L."/>
            <person name="Van Zeijl A."/>
            <person name="Liu W."/>
            <person name="Santuari L."/>
            <person name="Cao Q."/>
            <person name="Sharma T."/>
            <person name="Shen D."/>
            <person name="Roswanjaya Y."/>
            <person name="Wardhani T."/>
            <person name="Kalhor M.S."/>
            <person name="Jansen J."/>
            <person name="Van den Hoogen J."/>
            <person name="Gungor B."/>
            <person name="Hartog M."/>
            <person name="Hontelez J."/>
            <person name="Verver J."/>
            <person name="Yang W.-C."/>
            <person name="Schijlen E."/>
            <person name="Repin R."/>
            <person name="Schilthuizen M."/>
            <person name="Schranz E."/>
            <person name="Heidstra R."/>
            <person name="Miyata K."/>
            <person name="Fedorova E."/>
            <person name="Kohlen W."/>
            <person name="Bisseling T."/>
            <person name="Smit S."/>
            <person name="Geurts R."/>
        </authorList>
    </citation>
    <scope>NUCLEOTIDE SEQUENCE [LARGE SCALE GENOMIC DNA]</scope>
    <source>
        <strain evidence="3">cv. WU1-14</strain>
    </source>
</reference>
<sequence>MPLVHQSQSRQINKNSFVKLHENHSSIVFCKDSKPSNSLIIPQNPTPNHQQLLCPENSISSQSWCREQVGVPKLWEYNTSNNQLTNTHFRYSSNFSQEQIKRTNPIHSQLKHPNP</sequence>
<feature type="region of interest" description="Disordered" evidence="1">
    <location>
        <begin position="95"/>
        <end position="115"/>
    </location>
</feature>
<dbReference type="AlphaFoldDB" id="A0A2P5C774"/>
<keyword evidence="3" id="KW-1185">Reference proteome</keyword>
<name>A0A2P5C774_PARAD</name>
<dbReference type="EMBL" id="JXTB01000166">
    <property type="protein sequence ID" value="PON56845.1"/>
    <property type="molecule type" value="Genomic_DNA"/>
</dbReference>
<gene>
    <name evidence="2" type="ORF">PanWU01x14_178260</name>
</gene>
<organism evidence="2 3">
    <name type="scientific">Parasponia andersonii</name>
    <name type="common">Sponia andersonii</name>
    <dbReference type="NCBI Taxonomy" id="3476"/>
    <lineage>
        <taxon>Eukaryota</taxon>
        <taxon>Viridiplantae</taxon>
        <taxon>Streptophyta</taxon>
        <taxon>Embryophyta</taxon>
        <taxon>Tracheophyta</taxon>
        <taxon>Spermatophyta</taxon>
        <taxon>Magnoliopsida</taxon>
        <taxon>eudicotyledons</taxon>
        <taxon>Gunneridae</taxon>
        <taxon>Pentapetalae</taxon>
        <taxon>rosids</taxon>
        <taxon>fabids</taxon>
        <taxon>Rosales</taxon>
        <taxon>Cannabaceae</taxon>
        <taxon>Parasponia</taxon>
    </lineage>
</organism>
<protein>
    <submittedName>
        <fullName evidence="2">Uncharacterized protein</fullName>
    </submittedName>
</protein>
<dbReference type="OrthoDB" id="10335945at2759"/>
<accession>A0A2P5C774</accession>